<name>A0A401TMY0_CHIPU</name>
<comment type="caution">
    <text evidence="1">The sequence shown here is derived from an EMBL/GenBank/DDBJ whole genome shotgun (WGS) entry which is preliminary data.</text>
</comment>
<dbReference type="STRING" id="137246.A0A401TMY0"/>
<dbReference type="GO" id="GO:0005085">
    <property type="term" value="F:guanyl-nucleotide exchange factor activity"/>
    <property type="evidence" value="ECO:0007669"/>
    <property type="project" value="TreeGrafter"/>
</dbReference>
<dbReference type="OrthoDB" id="1594986at2759"/>
<gene>
    <name evidence="1" type="ORF">chiPu_0028137</name>
</gene>
<dbReference type="GO" id="GO:0031267">
    <property type="term" value="F:small GTPase binding"/>
    <property type="evidence" value="ECO:0007669"/>
    <property type="project" value="TreeGrafter"/>
</dbReference>
<keyword evidence="2" id="KW-1185">Reference proteome</keyword>
<dbReference type="PANTHER" id="PTHR45924:SF3">
    <property type="entry name" value="PLECKSTRIN HOMOLOGY DOMAIN-CONTAINING FAMILY G MEMBER 2"/>
    <property type="match status" value="1"/>
</dbReference>
<accession>A0A401TMY0</accession>
<organism evidence="1 2">
    <name type="scientific">Chiloscyllium punctatum</name>
    <name type="common">Brownbanded bambooshark</name>
    <name type="synonym">Hemiscyllium punctatum</name>
    <dbReference type="NCBI Taxonomy" id="137246"/>
    <lineage>
        <taxon>Eukaryota</taxon>
        <taxon>Metazoa</taxon>
        <taxon>Chordata</taxon>
        <taxon>Craniata</taxon>
        <taxon>Vertebrata</taxon>
        <taxon>Chondrichthyes</taxon>
        <taxon>Elasmobranchii</taxon>
        <taxon>Galeomorphii</taxon>
        <taxon>Galeoidea</taxon>
        <taxon>Orectolobiformes</taxon>
        <taxon>Hemiscylliidae</taxon>
        <taxon>Chiloscyllium</taxon>
    </lineage>
</organism>
<proteinExistence type="predicted"/>
<dbReference type="GO" id="GO:0030833">
    <property type="term" value="P:regulation of actin filament polymerization"/>
    <property type="evidence" value="ECO:0007669"/>
    <property type="project" value="TreeGrafter"/>
</dbReference>
<reference evidence="1 2" key="1">
    <citation type="journal article" date="2018" name="Nat. Ecol. Evol.">
        <title>Shark genomes provide insights into elasmobranch evolution and the origin of vertebrates.</title>
        <authorList>
            <person name="Hara Y"/>
            <person name="Yamaguchi K"/>
            <person name="Onimaru K"/>
            <person name="Kadota M"/>
            <person name="Koyanagi M"/>
            <person name="Keeley SD"/>
            <person name="Tatsumi K"/>
            <person name="Tanaka K"/>
            <person name="Motone F"/>
            <person name="Kageyama Y"/>
            <person name="Nozu R"/>
            <person name="Adachi N"/>
            <person name="Nishimura O"/>
            <person name="Nakagawa R"/>
            <person name="Tanegashima C"/>
            <person name="Kiyatake I"/>
            <person name="Matsumoto R"/>
            <person name="Murakumo K"/>
            <person name="Nishida K"/>
            <person name="Terakita A"/>
            <person name="Kuratani S"/>
            <person name="Sato K"/>
            <person name="Hyodo S Kuraku.S."/>
        </authorList>
    </citation>
    <scope>NUCLEOTIDE SEQUENCE [LARGE SCALE GENOMIC DNA]</scope>
</reference>
<dbReference type="AlphaFoldDB" id="A0A401TMY0"/>
<feature type="non-terminal residue" evidence="1">
    <location>
        <position position="81"/>
    </location>
</feature>
<protein>
    <submittedName>
        <fullName evidence="1">Uncharacterized protein</fullName>
    </submittedName>
</protein>
<dbReference type="PANTHER" id="PTHR45924">
    <property type="entry name" value="FI17866P1"/>
    <property type="match status" value="1"/>
</dbReference>
<evidence type="ECO:0000313" key="2">
    <source>
        <dbReference type="Proteomes" id="UP000287033"/>
    </source>
</evidence>
<dbReference type="Proteomes" id="UP000287033">
    <property type="component" value="Unassembled WGS sequence"/>
</dbReference>
<sequence length="81" mass="9365">MFSCLPSPTASSRSLAQFPPWSLPHLGIFRFWDHVPSQAKNQEEKRLWIHYLKRLIIENHPASIPQKVLGPRISCLCTWGL</sequence>
<evidence type="ECO:0000313" key="1">
    <source>
        <dbReference type="EMBL" id="GCC44031.1"/>
    </source>
</evidence>
<dbReference type="EMBL" id="BEZZ01124014">
    <property type="protein sequence ID" value="GCC44031.1"/>
    <property type="molecule type" value="Genomic_DNA"/>
</dbReference>